<evidence type="ECO:0000313" key="5">
    <source>
        <dbReference type="Proteomes" id="UP001190926"/>
    </source>
</evidence>
<feature type="region of interest" description="Disordered" evidence="2">
    <location>
        <begin position="286"/>
        <end position="313"/>
    </location>
</feature>
<comment type="caution">
    <text evidence="4">The sequence shown here is derived from an EMBL/GenBank/DDBJ whole genome shotgun (WGS) entry which is preliminary data.</text>
</comment>
<feature type="region of interest" description="Disordered" evidence="2">
    <location>
        <begin position="375"/>
        <end position="417"/>
    </location>
</feature>
<feature type="coiled-coil region" evidence="1">
    <location>
        <begin position="205"/>
        <end position="232"/>
    </location>
</feature>
<feature type="compositionally biased region" description="Polar residues" evidence="2">
    <location>
        <begin position="391"/>
        <end position="412"/>
    </location>
</feature>
<dbReference type="AlphaFoldDB" id="A0AAD4JB97"/>
<dbReference type="Proteomes" id="UP001190926">
    <property type="component" value="Unassembled WGS sequence"/>
</dbReference>
<evidence type="ECO:0000256" key="1">
    <source>
        <dbReference type="SAM" id="Coils"/>
    </source>
</evidence>
<feature type="region of interest" description="Disordered" evidence="2">
    <location>
        <begin position="1"/>
        <end position="39"/>
    </location>
</feature>
<feature type="domain" description="Retrotransposon gag" evidence="3">
    <location>
        <begin position="200"/>
        <end position="252"/>
    </location>
</feature>
<protein>
    <recommendedName>
        <fullName evidence="3">Retrotransposon gag domain-containing protein</fullName>
    </recommendedName>
</protein>
<feature type="compositionally biased region" description="Basic and acidic residues" evidence="2">
    <location>
        <begin position="1"/>
        <end position="14"/>
    </location>
</feature>
<organism evidence="4 5">
    <name type="scientific">Perilla frutescens var. hirtella</name>
    <name type="common">Perilla citriodora</name>
    <name type="synonym">Perilla setoyensis</name>
    <dbReference type="NCBI Taxonomy" id="608512"/>
    <lineage>
        <taxon>Eukaryota</taxon>
        <taxon>Viridiplantae</taxon>
        <taxon>Streptophyta</taxon>
        <taxon>Embryophyta</taxon>
        <taxon>Tracheophyta</taxon>
        <taxon>Spermatophyta</taxon>
        <taxon>Magnoliopsida</taxon>
        <taxon>eudicotyledons</taxon>
        <taxon>Gunneridae</taxon>
        <taxon>Pentapetalae</taxon>
        <taxon>asterids</taxon>
        <taxon>lamiids</taxon>
        <taxon>Lamiales</taxon>
        <taxon>Lamiaceae</taxon>
        <taxon>Nepetoideae</taxon>
        <taxon>Elsholtzieae</taxon>
        <taxon>Perilla</taxon>
    </lineage>
</organism>
<dbReference type="Pfam" id="PF03732">
    <property type="entry name" value="Retrotrans_gag"/>
    <property type="match status" value="1"/>
</dbReference>
<evidence type="ECO:0000256" key="2">
    <source>
        <dbReference type="SAM" id="MobiDB-lite"/>
    </source>
</evidence>
<keyword evidence="1" id="KW-0175">Coiled coil</keyword>
<gene>
    <name evidence="4" type="ORF">C2S53_010180</name>
</gene>
<dbReference type="EMBL" id="SDAM02000096">
    <property type="protein sequence ID" value="KAH6830624.1"/>
    <property type="molecule type" value="Genomic_DNA"/>
</dbReference>
<evidence type="ECO:0000313" key="4">
    <source>
        <dbReference type="EMBL" id="KAH6830624.1"/>
    </source>
</evidence>
<dbReference type="PANTHER" id="PTHR35046">
    <property type="entry name" value="ZINC KNUCKLE (CCHC-TYPE) FAMILY PROTEIN"/>
    <property type="match status" value="1"/>
</dbReference>
<keyword evidence="5" id="KW-1185">Reference proteome</keyword>
<reference evidence="4 5" key="1">
    <citation type="journal article" date="2021" name="Nat. Commun.">
        <title>Incipient diploidization of the medicinal plant Perilla within 10,000 years.</title>
        <authorList>
            <person name="Zhang Y."/>
            <person name="Shen Q."/>
            <person name="Leng L."/>
            <person name="Zhang D."/>
            <person name="Chen S."/>
            <person name="Shi Y."/>
            <person name="Ning Z."/>
            <person name="Chen S."/>
        </authorList>
    </citation>
    <scope>NUCLEOTIDE SEQUENCE [LARGE SCALE GENOMIC DNA]</scope>
    <source>
        <strain evidence="5">cv. PC099</strain>
    </source>
</reference>
<accession>A0AAD4JB97</accession>
<dbReference type="InterPro" id="IPR005162">
    <property type="entry name" value="Retrotrans_gag_dom"/>
</dbReference>
<sequence length="502" mass="57634">MESRDGYNKTHDKAPASSSSHTDAASSMPQPWDAQYHHQELEHKLDSSLAKMMAQFELIAARIPAPPPVQEQPIQPGGAAHQPEFNDHYDHDAEEDYGYYAEELEVEYDPYQRRDRPRLPYRQAPRRVDPDSLLNNIKTSIPEFEGLHDPDLYLDWERKVEKIFDCYDLPEQKKIKLASLEFRGYAASWWEMQQERRRCERYPPLKNKLNRIKQSTRSVEEYHKELETALNQVGKQETLNATIIRYIEGMNPDITCEFELKYFTSIEEMNQCLNRRVLFITEQNEIESASEDKDQPAVDAKKEPETPPVDLNEEEPELPYMVYDDFADTYIVKRDGRTTTLKPLSPKAVAEDQRIMQERFRAERAKEATAAVRIAANGTQSTETPKKAATPTFSAPKPSSNDSLVHGNSSGSAAKKDQNRSLFISVKGVEKALKAAMQGIEGLELELLFKGPMTRLRAKKLQGYLQVLIRKKFEELEDAKGSHILVNLLTNEDQDHTMENIT</sequence>
<dbReference type="PANTHER" id="PTHR35046:SF26">
    <property type="entry name" value="RNA-DIRECTED DNA POLYMERASE"/>
    <property type="match status" value="1"/>
</dbReference>
<feature type="compositionally biased region" description="Basic and acidic residues" evidence="2">
    <location>
        <begin position="290"/>
        <end position="305"/>
    </location>
</feature>
<proteinExistence type="predicted"/>
<name>A0AAD4JB97_PERFH</name>
<evidence type="ECO:0000259" key="3">
    <source>
        <dbReference type="Pfam" id="PF03732"/>
    </source>
</evidence>
<feature type="compositionally biased region" description="Low complexity" evidence="2">
    <location>
        <begin position="15"/>
        <end position="27"/>
    </location>
</feature>